<dbReference type="RefSeq" id="WP_009813125.1">
    <property type="nucleotide sequence ID" value="NZ_CH724156.1"/>
</dbReference>
<keyword evidence="1" id="KW-0472">Membrane</keyword>
<proteinExistence type="predicted"/>
<keyword evidence="1" id="KW-0812">Transmembrane</keyword>
<sequence>MDRIKSIVARTLIAVIAVAGLGFGIMAVGFAVVLGAAFALALRLAAPGQRVETMGQDPEGAPATA</sequence>
<dbReference type="STRING" id="89187.ISM_05505"/>
<evidence type="ECO:0000256" key="1">
    <source>
        <dbReference type="SAM" id="Phobius"/>
    </source>
</evidence>
<keyword evidence="3" id="KW-1185">Reference proteome</keyword>
<dbReference type="HOGENOM" id="CLU_2847142_0_0_5"/>
<dbReference type="AlphaFoldDB" id="A3SK43"/>
<evidence type="ECO:0000313" key="3">
    <source>
        <dbReference type="Proteomes" id="UP000005954"/>
    </source>
</evidence>
<feature type="transmembrane region" description="Helical" evidence="1">
    <location>
        <begin position="12"/>
        <end position="42"/>
    </location>
</feature>
<dbReference type="EMBL" id="AALY01000001">
    <property type="protein sequence ID" value="EAP77724.1"/>
    <property type="molecule type" value="Genomic_DNA"/>
</dbReference>
<dbReference type="Proteomes" id="UP000005954">
    <property type="component" value="Unassembled WGS sequence"/>
</dbReference>
<evidence type="ECO:0000313" key="2">
    <source>
        <dbReference type="EMBL" id="EAP77724.1"/>
    </source>
</evidence>
<gene>
    <name evidence="2" type="ORF">ISM_05505</name>
</gene>
<keyword evidence="1" id="KW-1133">Transmembrane helix</keyword>
<name>A3SK43_ROSNI</name>
<organism evidence="2 3">
    <name type="scientific">Roseovarius nubinhibens (strain ATCC BAA-591 / DSM 15170 / ISM)</name>
    <dbReference type="NCBI Taxonomy" id="89187"/>
    <lineage>
        <taxon>Bacteria</taxon>
        <taxon>Pseudomonadati</taxon>
        <taxon>Pseudomonadota</taxon>
        <taxon>Alphaproteobacteria</taxon>
        <taxon>Rhodobacterales</taxon>
        <taxon>Roseobacteraceae</taxon>
        <taxon>Roseovarius</taxon>
    </lineage>
</organism>
<protein>
    <submittedName>
        <fullName evidence="2">Uncharacterized protein</fullName>
    </submittedName>
</protein>
<reference evidence="2 3" key="1">
    <citation type="submission" date="2005-12" db="EMBL/GenBank/DDBJ databases">
        <authorList>
            <person name="Moran M.A."/>
            <person name="Ferriera S."/>
            <person name="Johnson J."/>
            <person name="Kravitz S."/>
            <person name="Halpern A."/>
            <person name="Remington K."/>
            <person name="Beeson K."/>
            <person name="Tran B."/>
            <person name="Rogers Y.-H."/>
            <person name="Friedman R."/>
            <person name="Venter J.C."/>
        </authorList>
    </citation>
    <scope>NUCLEOTIDE SEQUENCE [LARGE SCALE GENOMIC DNA]</scope>
    <source>
        <strain evidence="3">ATCC BAA-591 / DSM 15170 / ISM</strain>
    </source>
</reference>
<comment type="caution">
    <text evidence="2">The sequence shown here is derived from an EMBL/GenBank/DDBJ whole genome shotgun (WGS) entry which is preliminary data.</text>
</comment>
<accession>A3SK43</accession>